<gene>
    <name evidence="1" type="ORF">CWATWH8502_4047</name>
</gene>
<sequence length="39" mass="4318">MGGAINLRHQKLGLAYLTMILRIESIAQGLAHIPYKGRI</sequence>
<accession>T2ILY5</accession>
<organism evidence="1 2">
    <name type="scientific">Crocosphaera watsonii WH 8502</name>
    <dbReference type="NCBI Taxonomy" id="423474"/>
    <lineage>
        <taxon>Bacteria</taxon>
        <taxon>Bacillati</taxon>
        <taxon>Cyanobacteriota</taxon>
        <taxon>Cyanophyceae</taxon>
        <taxon>Oscillatoriophycideae</taxon>
        <taxon>Chroococcales</taxon>
        <taxon>Aphanothecaceae</taxon>
        <taxon>Crocosphaera</taxon>
    </lineage>
</organism>
<name>T2ILY5_CROWT</name>
<evidence type="ECO:0000313" key="1">
    <source>
        <dbReference type="EMBL" id="CCQ53225.1"/>
    </source>
</evidence>
<comment type="caution">
    <text evidence="1">The sequence shown here is derived from an EMBL/GenBank/DDBJ whole genome shotgun (WGS) entry which is preliminary data.</text>
</comment>
<dbReference type="Proteomes" id="UP000018348">
    <property type="component" value="Unassembled WGS sequence"/>
</dbReference>
<proteinExistence type="predicted"/>
<evidence type="ECO:0000313" key="2">
    <source>
        <dbReference type="Proteomes" id="UP000018348"/>
    </source>
</evidence>
<reference evidence="1 2" key="1">
    <citation type="submission" date="2013-01" db="EMBL/GenBank/DDBJ databases">
        <authorList>
            <person name="Bench S."/>
        </authorList>
    </citation>
    <scope>NUCLEOTIDE SEQUENCE [LARGE SCALE GENOMIC DNA]</scope>
    <source>
        <strain evidence="1 2">WH 8502</strain>
    </source>
</reference>
<dbReference type="AlphaFoldDB" id="T2ILY5"/>
<reference evidence="1 2" key="2">
    <citation type="submission" date="2013-09" db="EMBL/GenBank/DDBJ databases">
        <title>Whole genome comparison of six Crocosphaera watsonii strains with differing phenotypes.</title>
        <authorList>
            <person name="Bench S.R."/>
            <person name="Heller P."/>
            <person name="Frank I."/>
            <person name="Arciniega M."/>
            <person name="Shilova I.N."/>
            <person name="Zehr J.P."/>
        </authorList>
    </citation>
    <scope>NUCLEOTIDE SEQUENCE [LARGE SCALE GENOMIC DNA]</scope>
    <source>
        <strain evidence="1 2">WH 8502</strain>
    </source>
</reference>
<protein>
    <submittedName>
        <fullName evidence="1">Uncharacterized protein</fullName>
    </submittedName>
</protein>
<dbReference type="EMBL" id="CAQK01000792">
    <property type="protein sequence ID" value="CCQ53225.1"/>
    <property type="molecule type" value="Genomic_DNA"/>
</dbReference>